<comment type="caution">
    <text evidence="5">The sequence shown here is derived from an EMBL/GenBank/DDBJ whole genome shotgun (WGS) entry which is preliminary data.</text>
</comment>
<dbReference type="OrthoDB" id="1670342at2759"/>
<keyword evidence="3" id="KW-0862">Zinc</keyword>
<protein>
    <recommendedName>
        <fullName evidence="4">GRF-type domain-containing protein</fullName>
    </recommendedName>
</protein>
<dbReference type="InterPro" id="IPR010666">
    <property type="entry name" value="Znf_GRF"/>
</dbReference>
<dbReference type="GO" id="GO:0008270">
    <property type="term" value="F:zinc ion binding"/>
    <property type="evidence" value="ECO:0007669"/>
    <property type="project" value="UniProtKB-KW"/>
</dbReference>
<keyword evidence="6" id="KW-1185">Reference proteome</keyword>
<gene>
    <name evidence="5" type="ORF">C3L33_05325</name>
</gene>
<dbReference type="EMBL" id="QEFC01000671">
    <property type="protein sequence ID" value="KAE9462775.1"/>
    <property type="molecule type" value="Genomic_DNA"/>
</dbReference>
<feature type="domain" description="GRF-type" evidence="4">
    <location>
        <begin position="30"/>
        <end position="70"/>
    </location>
</feature>
<evidence type="ECO:0000256" key="3">
    <source>
        <dbReference type="ARBA" id="ARBA00022833"/>
    </source>
</evidence>
<organism evidence="5 6">
    <name type="scientific">Rhododendron williamsianum</name>
    <dbReference type="NCBI Taxonomy" id="262921"/>
    <lineage>
        <taxon>Eukaryota</taxon>
        <taxon>Viridiplantae</taxon>
        <taxon>Streptophyta</taxon>
        <taxon>Embryophyta</taxon>
        <taxon>Tracheophyta</taxon>
        <taxon>Spermatophyta</taxon>
        <taxon>Magnoliopsida</taxon>
        <taxon>eudicotyledons</taxon>
        <taxon>Gunneridae</taxon>
        <taxon>Pentapetalae</taxon>
        <taxon>asterids</taxon>
        <taxon>Ericales</taxon>
        <taxon>Ericaceae</taxon>
        <taxon>Ericoideae</taxon>
        <taxon>Rhodoreae</taxon>
        <taxon>Rhododendron</taxon>
    </lineage>
</organism>
<feature type="non-terminal residue" evidence="5">
    <location>
        <position position="1"/>
    </location>
</feature>
<proteinExistence type="predicted"/>
<sequence>MSSSSSYYRGKNEAKKGVNNTQKLVYIPMECRCGMRAEIKIVEVNPDTRGELYYSCCKPVRERCGVYLWGGQALETSGRHPDCHKFRVKPLALEEEMRILFGSNTATREGSYAPNSGVMPRTRERPPVVDVDNIDDLLDDDATQELAHPTKVQKQVAVDGSATKKGKGKKGTVTSRLEACMQQICDSTDSASSPSVQRAAAEIPTMKECTNKLSELREFNKDAELWAQGFNLFKDSKIRAMFMSCPDNLRMYHFITQELNRAQTTELAKTWFAPAL</sequence>
<evidence type="ECO:0000313" key="5">
    <source>
        <dbReference type="EMBL" id="KAE9462775.1"/>
    </source>
</evidence>
<reference evidence="5 6" key="1">
    <citation type="journal article" date="2019" name="Genome Biol. Evol.">
        <title>The Rhododendron genome and chromosomal organization provide insight into shared whole-genome duplications across the heath family (Ericaceae).</title>
        <authorList>
            <person name="Soza V.L."/>
            <person name="Lindsley D."/>
            <person name="Waalkes A."/>
            <person name="Ramage E."/>
            <person name="Patwardhan R.P."/>
            <person name="Burton J.N."/>
            <person name="Adey A."/>
            <person name="Kumar A."/>
            <person name="Qiu R."/>
            <person name="Shendure J."/>
            <person name="Hall B."/>
        </authorList>
    </citation>
    <scope>NUCLEOTIDE SEQUENCE [LARGE SCALE GENOMIC DNA]</scope>
    <source>
        <strain evidence="5">RSF 1966-606</strain>
    </source>
</reference>
<evidence type="ECO:0000313" key="6">
    <source>
        <dbReference type="Proteomes" id="UP000428333"/>
    </source>
</evidence>
<dbReference type="Pfam" id="PF06839">
    <property type="entry name" value="Zn_ribbon_GRF"/>
    <property type="match status" value="1"/>
</dbReference>
<dbReference type="AlphaFoldDB" id="A0A6A4LXG0"/>
<name>A0A6A4LXG0_9ERIC</name>
<dbReference type="Proteomes" id="UP000428333">
    <property type="component" value="Linkage Group LG03"/>
</dbReference>
<accession>A0A6A4LXG0</accession>
<evidence type="ECO:0000256" key="2">
    <source>
        <dbReference type="ARBA" id="ARBA00022771"/>
    </source>
</evidence>
<keyword evidence="1" id="KW-0479">Metal-binding</keyword>
<evidence type="ECO:0000259" key="4">
    <source>
        <dbReference type="Pfam" id="PF06839"/>
    </source>
</evidence>
<keyword evidence="2" id="KW-0863">Zinc-finger</keyword>
<evidence type="ECO:0000256" key="1">
    <source>
        <dbReference type="ARBA" id="ARBA00022723"/>
    </source>
</evidence>